<accession>A0AAD4SGF2</accession>
<name>A0AAD4SGF2_9MAGN</name>
<organism evidence="1 2">
    <name type="scientific">Papaver atlanticum</name>
    <dbReference type="NCBI Taxonomy" id="357466"/>
    <lineage>
        <taxon>Eukaryota</taxon>
        <taxon>Viridiplantae</taxon>
        <taxon>Streptophyta</taxon>
        <taxon>Embryophyta</taxon>
        <taxon>Tracheophyta</taxon>
        <taxon>Spermatophyta</taxon>
        <taxon>Magnoliopsida</taxon>
        <taxon>Ranunculales</taxon>
        <taxon>Papaveraceae</taxon>
        <taxon>Papaveroideae</taxon>
        <taxon>Papaver</taxon>
    </lineage>
</organism>
<dbReference type="Proteomes" id="UP001202328">
    <property type="component" value="Unassembled WGS sequence"/>
</dbReference>
<gene>
    <name evidence="1" type="ORF">MKW98_013716</name>
</gene>
<dbReference type="AlphaFoldDB" id="A0AAD4SGF2"/>
<sequence>MSWFRDPELFVDFLVGEPRLWRLTKKSGTPFAAGDFTFIGNVSHANYLSLVDHSFAWKKSDYNAFADFIYRNDLVVNCQGLVITVAFPRDRNNGYRPDGNRPTYFWSHEVLNMPKYGLPVPSIPSRPVRYIGGGELTPIHVSETDPMPMPIPRS</sequence>
<evidence type="ECO:0000313" key="2">
    <source>
        <dbReference type="Proteomes" id="UP001202328"/>
    </source>
</evidence>
<protein>
    <submittedName>
        <fullName evidence="1">Uncharacterized protein</fullName>
    </submittedName>
</protein>
<keyword evidence="2" id="KW-1185">Reference proteome</keyword>
<evidence type="ECO:0000313" key="1">
    <source>
        <dbReference type="EMBL" id="KAI3902042.1"/>
    </source>
</evidence>
<proteinExistence type="predicted"/>
<reference evidence="1" key="1">
    <citation type="submission" date="2022-04" db="EMBL/GenBank/DDBJ databases">
        <title>A functionally conserved STORR gene fusion in Papaver species that diverged 16.8 million years ago.</title>
        <authorList>
            <person name="Catania T."/>
        </authorList>
    </citation>
    <scope>NUCLEOTIDE SEQUENCE</scope>
    <source>
        <strain evidence="1">S-188037</strain>
    </source>
</reference>
<dbReference type="EMBL" id="JAJJMB010011474">
    <property type="protein sequence ID" value="KAI3902042.1"/>
    <property type="molecule type" value="Genomic_DNA"/>
</dbReference>
<comment type="caution">
    <text evidence="1">The sequence shown here is derived from an EMBL/GenBank/DDBJ whole genome shotgun (WGS) entry which is preliminary data.</text>
</comment>